<dbReference type="RefSeq" id="WP_002593710.1">
    <property type="nucleotide sequence ID" value="NZ_KB850979.1"/>
</dbReference>
<evidence type="ECO:0000313" key="2">
    <source>
        <dbReference type="EMBL" id="ENZ12483.1"/>
    </source>
</evidence>
<sequence>MRILTIGGKEYQIEFSFDAAEYKACVDKVFKVVSGGYIMKRGITEKDGKAEIAEALTDSTADMFSDIASLSITCLYAGLLENNPVEDEKAARQLLKQFVKENPDDGRASYFGMYEFLKECMEEDGFFKLTGLDRYLKDMSESMAKAIKEAEKETERSTLPKVPTDPKRKSTSTK</sequence>
<proteinExistence type="predicted"/>
<evidence type="ECO:0000256" key="1">
    <source>
        <dbReference type="SAM" id="MobiDB-lite"/>
    </source>
</evidence>
<gene>
    <name evidence="2" type="ORF">HMPREF1090_03614</name>
</gene>
<accession>A0A0E2H7K4</accession>
<dbReference type="AlphaFoldDB" id="A0A0E2H7K4"/>
<protein>
    <submittedName>
        <fullName evidence="2">Uncharacterized protein</fullName>
    </submittedName>
</protein>
<evidence type="ECO:0000313" key="3">
    <source>
        <dbReference type="Proteomes" id="UP000013085"/>
    </source>
</evidence>
<name>A0A0E2H7K4_9FIRM</name>
<feature type="region of interest" description="Disordered" evidence="1">
    <location>
        <begin position="147"/>
        <end position="174"/>
    </location>
</feature>
<dbReference type="HOGENOM" id="CLU_1674517_0_0_9"/>
<dbReference type="Proteomes" id="UP000013085">
    <property type="component" value="Unassembled WGS sequence"/>
</dbReference>
<feature type="compositionally biased region" description="Basic and acidic residues" evidence="1">
    <location>
        <begin position="147"/>
        <end position="168"/>
    </location>
</feature>
<dbReference type="EMBL" id="AGYR01000039">
    <property type="protein sequence ID" value="ENZ12483.1"/>
    <property type="molecule type" value="Genomic_DNA"/>
</dbReference>
<dbReference type="PATRIC" id="fig|999408.3.peg.3878"/>
<comment type="caution">
    <text evidence="2">The sequence shown here is derived from an EMBL/GenBank/DDBJ whole genome shotgun (WGS) entry which is preliminary data.</text>
</comment>
<organism evidence="2 3">
    <name type="scientific">[Clostridium] clostridioforme 90A8</name>
    <dbReference type="NCBI Taxonomy" id="999408"/>
    <lineage>
        <taxon>Bacteria</taxon>
        <taxon>Bacillati</taxon>
        <taxon>Bacillota</taxon>
        <taxon>Clostridia</taxon>
        <taxon>Lachnospirales</taxon>
        <taxon>Lachnospiraceae</taxon>
        <taxon>Enterocloster</taxon>
    </lineage>
</organism>
<reference evidence="2 3" key="1">
    <citation type="submission" date="2013-01" db="EMBL/GenBank/DDBJ databases">
        <title>The Genome Sequence of Clostridium clostridioforme 90A8.</title>
        <authorList>
            <consortium name="The Broad Institute Genome Sequencing Platform"/>
            <person name="Earl A."/>
            <person name="Ward D."/>
            <person name="Feldgarden M."/>
            <person name="Gevers D."/>
            <person name="Courvalin P."/>
            <person name="Lambert T."/>
            <person name="Walker B."/>
            <person name="Young S.K."/>
            <person name="Zeng Q."/>
            <person name="Gargeya S."/>
            <person name="Fitzgerald M."/>
            <person name="Haas B."/>
            <person name="Abouelleil A."/>
            <person name="Alvarado L."/>
            <person name="Arachchi H.M."/>
            <person name="Berlin A.M."/>
            <person name="Chapman S.B."/>
            <person name="Dewar J."/>
            <person name="Goldberg J."/>
            <person name="Griggs A."/>
            <person name="Gujja S."/>
            <person name="Hansen M."/>
            <person name="Howarth C."/>
            <person name="Imamovic A."/>
            <person name="Larimer J."/>
            <person name="McCowan C."/>
            <person name="Murphy C."/>
            <person name="Neiman D."/>
            <person name="Pearson M."/>
            <person name="Priest M."/>
            <person name="Roberts A."/>
            <person name="Saif S."/>
            <person name="Shea T."/>
            <person name="Sisk P."/>
            <person name="Sykes S."/>
            <person name="Wortman J."/>
            <person name="Nusbaum C."/>
            <person name="Birren B."/>
        </authorList>
    </citation>
    <scope>NUCLEOTIDE SEQUENCE [LARGE SCALE GENOMIC DNA]</scope>
    <source>
        <strain evidence="2 3">90A8</strain>
    </source>
</reference>